<proteinExistence type="predicted"/>
<evidence type="ECO:0000259" key="5">
    <source>
        <dbReference type="PROSITE" id="PS50975"/>
    </source>
</evidence>
<keyword evidence="7" id="KW-1185">Reference proteome</keyword>
<dbReference type="InterPro" id="IPR011761">
    <property type="entry name" value="ATP-grasp"/>
</dbReference>
<evidence type="ECO:0000313" key="7">
    <source>
        <dbReference type="Proteomes" id="UP000005104"/>
    </source>
</evidence>
<dbReference type="EMBL" id="CM001441">
    <property type="protein sequence ID" value="EHQ89828.1"/>
    <property type="molecule type" value="Genomic_DNA"/>
</dbReference>
<evidence type="ECO:0000256" key="4">
    <source>
        <dbReference type="PROSITE-ProRule" id="PRU00409"/>
    </source>
</evidence>
<sequence length="400" mass="44763">MRVAIVGGKLQGVEAAYLAKKAGWEVLLIDKTSEVPAAVLCDEFYLLDVTKILEWMPILKGVDLIIPALENQEALDSLVRSARFTKTPLLFDKDAYAISSSKIDSNRLFAKIGVPAPVPWPECGYPIIAKPSGASGSEGVYKLNNAQEFEELLENGLKDWVLEEYLEGPSYSLEVMGFSGVYKVLQVTELHMDEIYDCKRVVGSAVLPEELRAEFESVALKLAQSLNLEGIMDVETILHQGRLKVLEIDARLPSQTPISVYHATGINMLEIIGNAFVQGKPWQEFDVFVKRSVIFEHIRIINDKLEICGEHIMAEAGPLYLYPYFYGADEAISNYAPGKTDWVATLIITGVNSQEAWLKRETIIRAIKDEWGIEKYFDQSAYCLQRDVSSFSSIEHATIR</sequence>
<dbReference type="Gene3D" id="3.30.470.20">
    <property type="entry name" value="ATP-grasp fold, B domain"/>
    <property type="match status" value="1"/>
</dbReference>
<feature type="domain" description="ATP-grasp" evidence="5">
    <location>
        <begin position="88"/>
        <end position="277"/>
    </location>
</feature>
<dbReference type="InterPro" id="IPR003806">
    <property type="entry name" value="ATP-grasp_PylC-type"/>
</dbReference>
<dbReference type="GO" id="GO:0046872">
    <property type="term" value="F:metal ion binding"/>
    <property type="evidence" value="ECO:0007669"/>
    <property type="project" value="InterPro"/>
</dbReference>
<keyword evidence="3 4" id="KW-0067">ATP-binding</keyword>
<dbReference type="SUPFAM" id="SSF56059">
    <property type="entry name" value="Glutathione synthetase ATP-binding domain-like"/>
    <property type="match status" value="1"/>
</dbReference>
<dbReference type="Proteomes" id="UP000005104">
    <property type="component" value="Chromosome"/>
</dbReference>
<evidence type="ECO:0000256" key="3">
    <source>
        <dbReference type="ARBA" id="ARBA00022840"/>
    </source>
</evidence>
<protein>
    <submittedName>
        <fullName evidence="6">Pyrrolysine biosynthesis protein PylC</fullName>
    </submittedName>
</protein>
<dbReference type="GO" id="GO:0016874">
    <property type="term" value="F:ligase activity"/>
    <property type="evidence" value="ECO:0007669"/>
    <property type="project" value="UniProtKB-KW"/>
</dbReference>
<dbReference type="Pfam" id="PF02655">
    <property type="entry name" value="ATP-grasp_3"/>
    <property type="match status" value="1"/>
</dbReference>
<dbReference type="GO" id="GO:0071524">
    <property type="term" value="P:pyrrolysine biosynthetic process"/>
    <property type="evidence" value="ECO:0007669"/>
    <property type="project" value="InterPro"/>
</dbReference>
<dbReference type="NCBIfam" id="TIGR03909">
    <property type="entry name" value="pyrrolys_PylC"/>
    <property type="match status" value="1"/>
</dbReference>
<dbReference type="STRING" id="768710.DesyoDRAFT_2775"/>
<keyword evidence="2 4" id="KW-0547">Nucleotide-binding</keyword>
<evidence type="ECO:0000313" key="6">
    <source>
        <dbReference type="EMBL" id="EHQ89828.1"/>
    </source>
</evidence>
<dbReference type="InterPro" id="IPR036188">
    <property type="entry name" value="FAD/NAD-bd_sf"/>
</dbReference>
<dbReference type="PANTHER" id="PTHR43055:SF1">
    <property type="entry name" value="FORMATE-DEPENDENT PHOSPHORIBOSYLGLYCINAMIDE FORMYLTRANSFERASE"/>
    <property type="match status" value="1"/>
</dbReference>
<dbReference type="SUPFAM" id="SSF51905">
    <property type="entry name" value="FAD/NAD(P)-binding domain"/>
    <property type="match status" value="1"/>
</dbReference>
<gene>
    <name evidence="6" type="ORF">DesyoDRAFT_2775</name>
</gene>
<dbReference type="HOGENOM" id="CLU_707177_0_0_9"/>
<dbReference type="PROSITE" id="PS50975">
    <property type="entry name" value="ATP_GRASP"/>
    <property type="match status" value="1"/>
</dbReference>
<reference evidence="6 7" key="1">
    <citation type="submission" date="2011-11" db="EMBL/GenBank/DDBJ databases">
        <title>The Noncontiguous Finished genome of Desulfosporosinus youngiae DSM 17734.</title>
        <authorList>
            <consortium name="US DOE Joint Genome Institute (JGI-PGF)"/>
            <person name="Lucas S."/>
            <person name="Han J."/>
            <person name="Lapidus A."/>
            <person name="Cheng J.-F."/>
            <person name="Goodwin L."/>
            <person name="Pitluck S."/>
            <person name="Peters L."/>
            <person name="Ovchinnikova G."/>
            <person name="Lu M."/>
            <person name="Land M.L."/>
            <person name="Hauser L."/>
            <person name="Pester M."/>
            <person name="Spring S."/>
            <person name="Ollivier B."/>
            <person name="Rattei T."/>
            <person name="Klenk H.-P."/>
            <person name="Wagner M."/>
            <person name="Loy A."/>
            <person name="Woyke T.J."/>
        </authorList>
    </citation>
    <scope>NUCLEOTIDE SEQUENCE [LARGE SCALE GENOMIC DNA]</scope>
    <source>
        <strain evidence="6 7">DSM 17734</strain>
    </source>
</reference>
<keyword evidence="1" id="KW-0436">Ligase</keyword>
<accession>H5Y4U2</accession>
<dbReference type="GO" id="GO:0005829">
    <property type="term" value="C:cytosol"/>
    <property type="evidence" value="ECO:0007669"/>
    <property type="project" value="TreeGrafter"/>
</dbReference>
<evidence type="ECO:0000256" key="2">
    <source>
        <dbReference type="ARBA" id="ARBA00022741"/>
    </source>
</evidence>
<dbReference type="RefSeq" id="WP_007783932.1">
    <property type="nucleotide sequence ID" value="NZ_CM001441.1"/>
</dbReference>
<dbReference type="OrthoDB" id="5415832at2"/>
<dbReference type="GO" id="GO:0005524">
    <property type="term" value="F:ATP binding"/>
    <property type="evidence" value="ECO:0007669"/>
    <property type="project" value="UniProtKB-UniRule"/>
</dbReference>
<dbReference type="InterPro" id="IPR023890">
    <property type="entry name" value="Pyrrolys_PylC"/>
</dbReference>
<evidence type="ECO:0000256" key="1">
    <source>
        <dbReference type="ARBA" id="ARBA00022598"/>
    </source>
</evidence>
<dbReference type="eggNOG" id="COG0026">
    <property type="taxonomic scope" value="Bacteria"/>
</dbReference>
<name>H5Y4U2_9FIRM</name>
<dbReference type="Gene3D" id="3.40.50.720">
    <property type="entry name" value="NAD(P)-binding Rossmann-like Domain"/>
    <property type="match status" value="1"/>
</dbReference>
<dbReference type="PANTHER" id="PTHR43055">
    <property type="entry name" value="FORMATE-DEPENDENT PHOSPHORIBOSYLGLYCINAMIDE FORMYLTRANSFERASE"/>
    <property type="match status" value="1"/>
</dbReference>
<dbReference type="AlphaFoldDB" id="H5Y4U2"/>
<organism evidence="6 7">
    <name type="scientific">Desulfosporosinus youngiae DSM 17734</name>
    <dbReference type="NCBI Taxonomy" id="768710"/>
    <lineage>
        <taxon>Bacteria</taxon>
        <taxon>Bacillati</taxon>
        <taxon>Bacillota</taxon>
        <taxon>Clostridia</taxon>
        <taxon>Eubacteriales</taxon>
        <taxon>Desulfitobacteriaceae</taxon>
        <taxon>Desulfosporosinus</taxon>
    </lineage>
</organism>